<dbReference type="InterPro" id="IPR008844">
    <property type="entry name" value="Spore_GerAC-like"/>
</dbReference>
<evidence type="ECO:0000256" key="7">
    <source>
        <dbReference type="ARBA" id="ARBA00023288"/>
    </source>
</evidence>
<keyword evidence="4" id="KW-0732">Signal</keyword>
<keyword evidence="11" id="KW-1185">Reference proteome</keyword>
<evidence type="ECO:0000256" key="6">
    <source>
        <dbReference type="ARBA" id="ARBA00023139"/>
    </source>
</evidence>
<evidence type="ECO:0000256" key="4">
    <source>
        <dbReference type="ARBA" id="ARBA00022729"/>
    </source>
</evidence>
<dbReference type="InterPro" id="IPR038501">
    <property type="entry name" value="Spore_GerAC_C_sf"/>
</dbReference>
<accession>A0ABX1Z8K5</accession>
<evidence type="ECO:0000256" key="3">
    <source>
        <dbReference type="ARBA" id="ARBA00022544"/>
    </source>
</evidence>
<feature type="domain" description="Spore germination protein N-terminal" evidence="9">
    <location>
        <begin position="24"/>
        <end position="189"/>
    </location>
</feature>
<evidence type="ECO:0000313" key="10">
    <source>
        <dbReference type="EMBL" id="NOU89702.1"/>
    </source>
</evidence>
<dbReference type="Pfam" id="PF05504">
    <property type="entry name" value="Spore_GerAC"/>
    <property type="match status" value="1"/>
</dbReference>
<dbReference type="InterPro" id="IPR057336">
    <property type="entry name" value="GerAC_N"/>
</dbReference>
<comment type="subcellular location">
    <subcellularLocation>
        <location evidence="1">Membrane</location>
        <topology evidence="1">Lipid-anchor</topology>
    </subcellularLocation>
</comment>
<evidence type="ECO:0000256" key="1">
    <source>
        <dbReference type="ARBA" id="ARBA00004635"/>
    </source>
</evidence>
<evidence type="ECO:0000259" key="8">
    <source>
        <dbReference type="Pfam" id="PF05504"/>
    </source>
</evidence>
<sequence>MKKWQGIFLTGAALLWLTGCGKAVYIENQRFLLTQGMDFDEEKKVVIYTSSPVFSNVAKDRYKITSTTADTMRESKKKLESKINGNIAPGKLQSILIGKKMLQQTNVLPYLDVFYRDPKNEINANVIVLDGSVEEVMHTKMSDKGRIGAVIKQLIESTYKSRISVLTTLLKFHQQMTDNAMTPCLTEMRVEKNELVISGTTLLHKDGTYATSFNKQESSLLIFLQRNTKNPIPLTFHLSPEMFHTDEEMSYVSFIMKKVKVNFKTKFEGNHLTIDIQMKVPIDLTERMFTLDMEKQSKLLEQAIEQELEKECQDLIKKAQKNQVDPFGFGIYVRAHDYKNWKKVEDNWGKALSEATVNVSPKVAIKSIGVSE</sequence>
<dbReference type="PANTHER" id="PTHR35789">
    <property type="entry name" value="SPORE GERMINATION PROTEIN B3"/>
    <property type="match status" value="1"/>
</dbReference>
<proteinExistence type="inferred from homology"/>
<keyword evidence="3" id="KW-0309">Germination</keyword>
<evidence type="ECO:0000259" key="9">
    <source>
        <dbReference type="Pfam" id="PF25198"/>
    </source>
</evidence>
<evidence type="ECO:0000256" key="5">
    <source>
        <dbReference type="ARBA" id="ARBA00023136"/>
    </source>
</evidence>
<feature type="domain" description="Spore germination GerAC-like C-terminal" evidence="8">
    <location>
        <begin position="198"/>
        <end position="369"/>
    </location>
</feature>
<comment type="similarity">
    <text evidence="2">Belongs to the GerABKC lipoprotein family.</text>
</comment>
<gene>
    <name evidence="10" type="ORF">GC102_28715</name>
</gene>
<organism evidence="10 11">
    <name type="scientific">Paenibacillus germinis</name>
    <dbReference type="NCBI Taxonomy" id="2654979"/>
    <lineage>
        <taxon>Bacteria</taxon>
        <taxon>Bacillati</taxon>
        <taxon>Bacillota</taxon>
        <taxon>Bacilli</taxon>
        <taxon>Bacillales</taxon>
        <taxon>Paenibacillaceae</taxon>
        <taxon>Paenibacillus</taxon>
    </lineage>
</organism>
<name>A0ABX1Z8K5_9BACL</name>
<dbReference type="PANTHER" id="PTHR35789:SF1">
    <property type="entry name" value="SPORE GERMINATION PROTEIN B3"/>
    <property type="match status" value="1"/>
</dbReference>
<protein>
    <submittedName>
        <fullName evidence="10">Ger(X)C family spore germination protein</fullName>
    </submittedName>
</protein>
<dbReference type="RefSeq" id="WP_171692589.1">
    <property type="nucleotide sequence ID" value="NZ_WHOC01000154.1"/>
</dbReference>
<dbReference type="PROSITE" id="PS51257">
    <property type="entry name" value="PROKAR_LIPOPROTEIN"/>
    <property type="match status" value="1"/>
</dbReference>
<dbReference type="InterPro" id="IPR046953">
    <property type="entry name" value="Spore_GerAC-like_C"/>
</dbReference>
<dbReference type="Pfam" id="PF25198">
    <property type="entry name" value="Spore_GerAC_N"/>
    <property type="match status" value="1"/>
</dbReference>
<reference evidence="10 11" key="1">
    <citation type="submission" date="2019-10" db="EMBL/GenBank/DDBJ databases">
        <title>Description of Paenibacillus choica sp. nov.</title>
        <authorList>
            <person name="Carlier A."/>
            <person name="Qi S."/>
        </authorList>
    </citation>
    <scope>NUCLEOTIDE SEQUENCE [LARGE SCALE GENOMIC DNA]</scope>
    <source>
        <strain evidence="10 11">LMG 31460</strain>
    </source>
</reference>
<evidence type="ECO:0000256" key="2">
    <source>
        <dbReference type="ARBA" id="ARBA00007886"/>
    </source>
</evidence>
<keyword evidence="7" id="KW-0449">Lipoprotein</keyword>
<dbReference type="Proteomes" id="UP000658690">
    <property type="component" value="Unassembled WGS sequence"/>
</dbReference>
<keyword evidence="6" id="KW-0564">Palmitate</keyword>
<dbReference type="EMBL" id="WHOC01000154">
    <property type="protein sequence ID" value="NOU89702.1"/>
    <property type="molecule type" value="Genomic_DNA"/>
</dbReference>
<evidence type="ECO:0000313" key="11">
    <source>
        <dbReference type="Proteomes" id="UP000658690"/>
    </source>
</evidence>
<dbReference type="Gene3D" id="3.30.300.210">
    <property type="entry name" value="Nutrient germinant receptor protein C, domain 3"/>
    <property type="match status" value="1"/>
</dbReference>
<dbReference type="NCBIfam" id="TIGR02887">
    <property type="entry name" value="spore_ger_x_C"/>
    <property type="match status" value="1"/>
</dbReference>
<keyword evidence="5" id="KW-0472">Membrane</keyword>
<comment type="caution">
    <text evidence="10">The sequence shown here is derived from an EMBL/GenBank/DDBJ whole genome shotgun (WGS) entry which is preliminary data.</text>
</comment>